<dbReference type="InterPro" id="IPR058240">
    <property type="entry name" value="rSAM_sf"/>
</dbReference>
<dbReference type="RefSeq" id="WP_014259466.1">
    <property type="nucleotide sequence ID" value="NC_016629.1"/>
</dbReference>
<feature type="binding site" evidence="5">
    <location>
        <position position="84"/>
    </location>
    <ligand>
        <name>[4Fe-4S] cluster</name>
        <dbReference type="ChEBI" id="CHEBI:49883"/>
        <note>4Fe-4S-S-AdoMet</note>
    </ligand>
</feature>
<evidence type="ECO:0000256" key="4">
    <source>
        <dbReference type="ARBA" id="ARBA00023014"/>
    </source>
</evidence>
<comment type="cofactor">
    <cofactor evidence="5">
        <name>[4Fe-4S] cluster</name>
        <dbReference type="ChEBI" id="CHEBI:49883"/>
    </cofactor>
    <text evidence="5">Binds 1 [4Fe-4S] cluster. The cluster is coordinated with 3 cysteines and an exchangeable S-adenosyl-L-methionine.</text>
</comment>
<dbReference type="CDD" id="cd01335">
    <property type="entry name" value="Radical_SAM"/>
    <property type="match status" value="1"/>
</dbReference>
<dbReference type="GO" id="GO:0051536">
    <property type="term" value="F:iron-sulfur cluster binding"/>
    <property type="evidence" value="ECO:0007669"/>
    <property type="project" value="UniProtKB-KW"/>
</dbReference>
<feature type="binding site" evidence="5">
    <location>
        <position position="88"/>
    </location>
    <ligand>
        <name>[4Fe-4S] cluster</name>
        <dbReference type="ChEBI" id="CHEBI:49883"/>
        <note>4Fe-4S-S-AdoMet</note>
    </ligand>
</feature>
<evidence type="ECO:0000313" key="8">
    <source>
        <dbReference type="Proteomes" id="UP000007844"/>
    </source>
</evidence>
<feature type="binding site" evidence="5">
    <location>
        <position position="91"/>
    </location>
    <ligand>
        <name>[4Fe-4S] cluster</name>
        <dbReference type="ChEBI" id="CHEBI:49883"/>
        <note>4Fe-4S-S-AdoMet</note>
    </ligand>
</feature>
<dbReference type="Proteomes" id="UP000007844">
    <property type="component" value="Chromosome"/>
</dbReference>
<dbReference type="AlphaFoldDB" id="F3YZ29"/>
<keyword evidence="1 5" id="KW-0949">S-adenosyl-L-methionine</keyword>
<accession>F3YZ29</accession>
<dbReference type="InterPro" id="IPR013785">
    <property type="entry name" value="Aldolase_TIM"/>
</dbReference>
<keyword evidence="4 5" id="KW-0411">Iron-sulfur</keyword>
<dbReference type="EMBL" id="CP003221">
    <property type="protein sequence ID" value="EGJ49674.1"/>
    <property type="molecule type" value="Genomic_DNA"/>
</dbReference>
<dbReference type="GO" id="GO:0003824">
    <property type="term" value="F:catalytic activity"/>
    <property type="evidence" value="ECO:0007669"/>
    <property type="project" value="InterPro"/>
</dbReference>
<keyword evidence="2 5" id="KW-0479">Metal-binding</keyword>
<feature type="domain" description="Radical SAM core" evidence="6">
    <location>
        <begin position="79"/>
        <end position="211"/>
    </location>
</feature>
<evidence type="ECO:0000256" key="5">
    <source>
        <dbReference type="PIRSR" id="PIRSR004869-50"/>
    </source>
</evidence>
<dbReference type="InterPro" id="IPR016431">
    <property type="entry name" value="Pyrv-formate_lyase-activ_prd"/>
</dbReference>
<dbReference type="InterPro" id="IPR007197">
    <property type="entry name" value="rSAM"/>
</dbReference>
<name>F3YZ29_DESAF</name>
<dbReference type="Pfam" id="PF04055">
    <property type="entry name" value="Radical_SAM"/>
    <property type="match status" value="1"/>
</dbReference>
<evidence type="ECO:0000256" key="1">
    <source>
        <dbReference type="ARBA" id="ARBA00022691"/>
    </source>
</evidence>
<reference evidence="7 8" key="1">
    <citation type="journal article" date="2011" name="J. Bacteriol.">
        <title>Genome sequence of the mercury-methylating and pleomorphic Desulfovibrio africanus Strain Walvis Bay.</title>
        <authorList>
            <person name="Brown S.D."/>
            <person name="Wall J.D."/>
            <person name="Kucken A.M."/>
            <person name="Gilmour C.C."/>
            <person name="Podar M."/>
            <person name="Brandt C.C."/>
            <person name="Teshima H."/>
            <person name="Detter J.C."/>
            <person name="Han C.S."/>
            <person name="Land M.L."/>
            <person name="Lucas S."/>
            <person name="Han J."/>
            <person name="Pennacchio L."/>
            <person name="Nolan M."/>
            <person name="Pitluck S."/>
            <person name="Woyke T."/>
            <person name="Goodwin L."/>
            <person name="Palumbo A.V."/>
            <person name="Elias D.A."/>
        </authorList>
    </citation>
    <scope>NUCLEOTIDE SEQUENCE [LARGE SCALE GENOMIC DNA]</scope>
    <source>
        <strain evidence="7 8">Walvis Bay</strain>
    </source>
</reference>
<dbReference type="SFLD" id="SFLDG01099">
    <property type="entry name" value="Uncharacterised_Radical_SAM_Su"/>
    <property type="match status" value="1"/>
</dbReference>
<dbReference type="HOGENOM" id="CLU_062674_0_1_7"/>
<dbReference type="KEGG" id="daf:Desaf_1335"/>
<keyword evidence="3 5" id="KW-0408">Iron</keyword>
<dbReference type="PANTHER" id="PTHR43075:SF1">
    <property type="entry name" value="FORMATE LYASE ACTIVATING ENZYME, PUTATIVE (AFU_ORTHOLOGUE AFUA_2G15630)-RELATED"/>
    <property type="match status" value="1"/>
</dbReference>
<keyword evidence="8" id="KW-1185">Reference proteome</keyword>
<gene>
    <name evidence="7" type="ORF">Desaf_1335</name>
</gene>
<dbReference type="InterPro" id="IPR040085">
    <property type="entry name" value="MJ0674-like"/>
</dbReference>
<dbReference type="SUPFAM" id="SSF102114">
    <property type="entry name" value="Radical SAM enzymes"/>
    <property type="match status" value="1"/>
</dbReference>
<evidence type="ECO:0000259" key="6">
    <source>
        <dbReference type="Pfam" id="PF04055"/>
    </source>
</evidence>
<dbReference type="Gene3D" id="3.20.20.70">
    <property type="entry name" value="Aldolase class I"/>
    <property type="match status" value="1"/>
</dbReference>
<dbReference type="SFLD" id="SFLDS00029">
    <property type="entry name" value="Radical_SAM"/>
    <property type="match status" value="1"/>
</dbReference>
<organism evidence="7 8">
    <name type="scientific">Desulfocurvibacter africanus subsp. africanus str. Walvis Bay</name>
    <dbReference type="NCBI Taxonomy" id="690850"/>
    <lineage>
        <taxon>Bacteria</taxon>
        <taxon>Pseudomonadati</taxon>
        <taxon>Thermodesulfobacteriota</taxon>
        <taxon>Desulfovibrionia</taxon>
        <taxon>Desulfovibrionales</taxon>
        <taxon>Desulfovibrionaceae</taxon>
        <taxon>Desulfocurvibacter</taxon>
    </lineage>
</organism>
<proteinExistence type="predicted"/>
<protein>
    <submittedName>
        <fullName evidence="7">Radical SAM domain protein</fullName>
    </submittedName>
</protein>
<dbReference type="PANTHER" id="PTHR43075">
    <property type="entry name" value="FORMATE LYASE ACTIVATING ENZYME, PUTATIVE (AFU_ORTHOLOGUE AFUA_2G15630)-RELATED"/>
    <property type="match status" value="1"/>
</dbReference>
<sequence length="321" mass="35287">MASTPRYLSLFGSGELARRAEQAVARLSECRMCPRDCAVDRLHGELGVCHTGRHAQVASWNLHFGEEAPLVGKMGSGTIFFAQCNLNCVFCQNWDISHPDEAFPEAGPERLAQIMLDLQAEGAANINFVSPSHVVAQILEALPIAVERGLAVPLVYNSGGYDSLETLRLLDGVVDIYMPDAKFWDPQVARKLCGAKDYPERAREAIAEMHRQVGDLRLDGTGMAREGLLVRHLVMPEGLAGTVEWMRFIAGLSRNAYVNVMEQYRPCGKACAMPGIDRAVSAQECREARRMALDAGLTRLDDRCGDATKKLLERLMNIQGG</sequence>
<evidence type="ECO:0000256" key="2">
    <source>
        <dbReference type="ARBA" id="ARBA00022723"/>
    </source>
</evidence>
<dbReference type="STRING" id="690850.Desaf_1335"/>
<dbReference type="eggNOG" id="COG1313">
    <property type="taxonomic scope" value="Bacteria"/>
</dbReference>
<evidence type="ECO:0000313" key="7">
    <source>
        <dbReference type="EMBL" id="EGJ49674.1"/>
    </source>
</evidence>
<evidence type="ECO:0000256" key="3">
    <source>
        <dbReference type="ARBA" id="ARBA00023004"/>
    </source>
</evidence>
<dbReference type="PIRSF" id="PIRSF004869">
    <property type="entry name" value="PflX_prd"/>
    <property type="match status" value="1"/>
</dbReference>
<dbReference type="GO" id="GO:0046872">
    <property type="term" value="F:metal ion binding"/>
    <property type="evidence" value="ECO:0007669"/>
    <property type="project" value="UniProtKB-KW"/>
</dbReference>